<sequence>MKKWLLLLLLCSPLTQAADWLRWQTVGQATLTWGPFTVYDSQLLTPGGRWQAQQWPLALVITYRRDISRQDLLDATLEQWQAQKTGTPDQRQQWLKTLATVWPDVSPGDRLAFQGDAGGGQFYWQDAGTQAAIRPVGPRFDTAFRDAFLNIWLSPQSTYPDIRRELTGGE</sequence>
<dbReference type="EMBL" id="QGAC01000015">
    <property type="protein sequence ID" value="TKJ88178.1"/>
    <property type="molecule type" value="Genomic_DNA"/>
</dbReference>
<dbReference type="STRING" id="1219360.GCA_001571305_03018"/>
<evidence type="ECO:0000313" key="2">
    <source>
        <dbReference type="EMBL" id="MBD8107350.1"/>
    </source>
</evidence>
<accession>A0A4U3F4C8</accession>
<organism evidence="3 4">
    <name type="scientific">Erwinia persicina</name>
    <dbReference type="NCBI Taxonomy" id="55211"/>
    <lineage>
        <taxon>Bacteria</taxon>
        <taxon>Pseudomonadati</taxon>
        <taxon>Pseudomonadota</taxon>
        <taxon>Gammaproteobacteria</taxon>
        <taxon>Enterobacterales</taxon>
        <taxon>Erwiniaceae</taxon>
        <taxon>Erwinia</taxon>
    </lineage>
</organism>
<evidence type="ECO:0000313" key="4">
    <source>
        <dbReference type="Proteomes" id="UP000306393"/>
    </source>
</evidence>
<feature type="chain" id="PRO_5020328280" description="Chalcone isomerase domain-containing protein" evidence="1">
    <location>
        <begin position="18"/>
        <end position="170"/>
    </location>
</feature>
<dbReference type="RefSeq" id="WP_137269634.1">
    <property type="nucleotide sequence ID" value="NZ_CP082141.1"/>
</dbReference>
<evidence type="ECO:0008006" key="6">
    <source>
        <dbReference type="Google" id="ProtNLM"/>
    </source>
</evidence>
<dbReference type="AlphaFoldDB" id="A0A4U3F4C8"/>
<dbReference type="Proteomes" id="UP000661012">
    <property type="component" value="Unassembled WGS sequence"/>
</dbReference>
<evidence type="ECO:0000313" key="5">
    <source>
        <dbReference type="Proteomes" id="UP000661012"/>
    </source>
</evidence>
<evidence type="ECO:0000256" key="1">
    <source>
        <dbReference type="SAM" id="SignalP"/>
    </source>
</evidence>
<keyword evidence="1" id="KW-0732">Signal</keyword>
<name>A0A4U3F4C8_9GAMM</name>
<evidence type="ECO:0000313" key="3">
    <source>
        <dbReference type="EMBL" id="TKJ88178.1"/>
    </source>
</evidence>
<dbReference type="EMBL" id="JACYNN010000008">
    <property type="protein sequence ID" value="MBD8107350.1"/>
    <property type="molecule type" value="Genomic_DNA"/>
</dbReference>
<dbReference type="Proteomes" id="UP000306393">
    <property type="component" value="Unassembled WGS sequence"/>
</dbReference>
<proteinExistence type="predicted"/>
<reference evidence="3 4" key="1">
    <citation type="journal article" date="2019" name="Sci. Rep.">
        <title>Differences in resource use lead to coexistence of seed-transmitted microbial populations.</title>
        <authorList>
            <person name="Torres-Cortes G."/>
            <person name="Garcia B.J."/>
            <person name="Compant S."/>
            <person name="Rezki S."/>
            <person name="Jones P."/>
            <person name="Preveaux A."/>
            <person name="Briand M."/>
            <person name="Roulet A."/>
            <person name="Bouchez O."/>
            <person name="Jacobson D."/>
            <person name="Barret M."/>
        </authorList>
    </citation>
    <scope>NUCLEOTIDE SEQUENCE [LARGE SCALE GENOMIC DNA]</scope>
    <source>
        <strain evidence="3 4">CFBP13511</strain>
    </source>
</reference>
<protein>
    <recommendedName>
        <fullName evidence="6">Chalcone isomerase domain-containing protein</fullName>
    </recommendedName>
</protein>
<dbReference type="GeneID" id="67477493"/>
<keyword evidence="5" id="KW-1185">Reference proteome</keyword>
<comment type="caution">
    <text evidence="3">The sequence shown here is derived from an EMBL/GenBank/DDBJ whole genome shotgun (WGS) entry which is preliminary data.</text>
</comment>
<dbReference type="OrthoDB" id="8527419at2"/>
<feature type="signal peptide" evidence="1">
    <location>
        <begin position="1"/>
        <end position="17"/>
    </location>
</feature>
<reference evidence="2 5" key="2">
    <citation type="journal article" date="2020" name="FEMS Microbiol. Ecol.">
        <title>Temporal dynamics of bacterial communities during seed development and maturation.</title>
        <authorList>
            <person name="Chesneau G."/>
            <person name="Torres-Cortes G."/>
            <person name="Briand M."/>
            <person name="Darrasse A."/>
            <person name="Preveaux A."/>
            <person name="Marais C."/>
            <person name="Jacques M.A."/>
            <person name="Shade A."/>
            <person name="Barret M."/>
        </authorList>
    </citation>
    <scope>NUCLEOTIDE SEQUENCE [LARGE SCALE GENOMIC DNA]</scope>
    <source>
        <strain evidence="2 5">CFBP13732</strain>
    </source>
</reference>
<gene>
    <name evidence="3" type="ORF">EpCFBP13511_15840</name>
    <name evidence="2" type="ORF">IFT93_13120</name>
</gene>